<reference evidence="2 3" key="1">
    <citation type="journal article" date="2015" name="Proc. Natl. Acad. Sci. U.S.A.">
        <title>The resurrection genome of Boea hygrometrica: A blueprint for survival of dehydration.</title>
        <authorList>
            <person name="Xiao L."/>
            <person name="Yang G."/>
            <person name="Zhang L."/>
            <person name="Yang X."/>
            <person name="Zhao S."/>
            <person name="Ji Z."/>
            <person name="Zhou Q."/>
            <person name="Hu M."/>
            <person name="Wang Y."/>
            <person name="Chen M."/>
            <person name="Xu Y."/>
            <person name="Jin H."/>
            <person name="Xiao X."/>
            <person name="Hu G."/>
            <person name="Bao F."/>
            <person name="Hu Y."/>
            <person name="Wan P."/>
            <person name="Li L."/>
            <person name="Deng X."/>
            <person name="Kuang T."/>
            <person name="Xiang C."/>
            <person name="Zhu J.K."/>
            <person name="Oliver M.J."/>
            <person name="He Y."/>
        </authorList>
    </citation>
    <scope>NUCLEOTIDE SEQUENCE [LARGE SCALE GENOMIC DNA]</scope>
    <source>
        <strain evidence="3">cv. XS01</strain>
    </source>
</reference>
<name>A0A2Z7DFA5_9LAMI</name>
<feature type="region of interest" description="Disordered" evidence="1">
    <location>
        <begin position="119"/>
        <end position="200"/>
    </location>
</feature>
<gene>
    <name evidence="2" type="ORF">F511_03897</name>
</gene>
<keyword evidence="3" id="KW-1185">Reference proteome</keyword>
<evidence type="ECO:0000313" key="3">
    <source>
        <dbReference type="Proteomes" id="UP000250235"/>
    </source>
</evidence>
<dbReference type="EMBL" id="KQ986815">
    <property type="protein sequence ID" value="KZV58212.1"/>
    <property type="molecule type" value="Genomic_DNA"/>
</dbReference>
<accession>A0A2Z7DFA5</accession>
<evidence type="ECO:0000313" key="2">
    <source>
        <dbReference type="EMBL" id="KZV58212.1"/>
    </source>
</evidence>
<protein>
    <submittedName>
        <fullName evidence="2">GLUCAN SYNTHASE-LIKE 8 family protein</fullName>
    </submittedName>
</protein>
<sequence>MLMLSKGAVSMEGATLKMAIRVIIGFRNSRWLHNKIEWPLASELSHQVKRLGFGFGLASWPTTLPPSHLSSPTREKAKKTKSNIEWKAVDIFTISSKTINKNTLKDRICPQTHIFNPRTCSNKTESPPHHRHHHTLRSLSCHSTASAARYHPNDTGRLPKKEQPLENPTTKNPPSPSSGTLGKTPEVGGRRLSSKWAGGA</sequence>
<evidence type="ECO:0000256" key="1">
    <source>
        <dbReference type="SAM" id="MobiDB-lite"/>
    </source>
</evidence>
<feature type="compositionally biased region" description="Basic and acidic residues" evidence="1">
    <location>
        <begin position="151"/>
        <end position="164"/>
    </location>
</feature>
<dbReference type="Proteomes" id="UP000250235">
    <property type="component" value="Unassembled WGS sequence"/>
</dbReference>
<proteinExistence type="predicted"/>
<dbReference type="AlphaFoldDB" id="A0A2Z7DFA5"/>
<organism evidence="2 3">
    <name type="scientific">Dorcoceras hygrometricum</name>
    <dbReference type="NCBI Taxonomy" id="472368"/>
    <lineage>
        <taxon>Eukaryota</taxon>
        <taxon>Viridiplantae</taxon>
        <taxon>Streptophyta</taxon>
        <taxon>Embryophyta</taxon>
        <taxon>Tracheophyta</taxon>
        <taxon>Spermatophyta</taxon>
        <taxon>Magnoliopsida</taxon>
        <taxon>eudicotyledons</taxon>
        <taxon>Gunneridae</taxon>
        <taxon>Pentapetalae</taxon>
        <taxon>asterids</taxon>
        <taxon>lamiids</taxon>
        <taxon>Lamiales</taxon>
        <taxon>Gesneriaceae</taxon>
        <taxon>Didymocarpoideae</taxon>
        <taxon>Trichosporeae</taxon>
        <taxon>Loxocarpinae</taxon>
        <taxon>Dorcoceras</taxon>
    </lineage>
</organism>